<organism evidence="2 3">
    <name type="scientific">Thermovibrio ammonificans (strain DSM 15698 / JCM 12110 / HB-1)</name>
    <dbReference type="NCBI Taxonomy" id="648996"/>
    <lineage>
        <taxon>Bacteria</taxon>
        <taxon>Pseudomonadati</taxon>
        <taxon>Aquificota</taxon>
        <taxon>Aquificia</taxon>
        <taxon>Desulfurobacteriales</taxon>
        <taxon>Desulfurobacteriaceae</taxon>
        <taxon>Thermovibrio</taxon>
    </lineage>
</organism>
<dbReference type="Proteomes" id="UP000006362">
    <property type="component" value="Plasmid pTHEAM01"/>
</dbReference>
<keyword evidence="1" id="KW-0812">Transmembrane</keyword>
<geneLocation type="plasmid" evidence="2 3">
    <name>pTHEAM01</name>
</geneLocation>
<accession>E8T6Y8</accession>
<keyword evidence="1" id="KW-0472">Membrane</keyword>
<reference evidence="2" key="1">
    <citation type="submission" date="2011-01" db="EMBL/GenBank/DDBJ databases">
        <title>Complete sequence of plasmid of Thermovibrio ammonificans HB-1.</title>
        <authorList>
            <consortium name="US DOE Joint Genome Institute"/>
            <person name="Lucas S."/>
            <person name="Copeland A."/>
            <person name="Lapidus A."/>
            <person name="Cheng J.-F."/>
            <person name="Goodwin L."/>
            <person name="Pitluck S."/>
            <person name="Davenport K."/>
            <person name="Detter J.C."/>
            <person name="Han C."/>
            <person name="Tapia R."/>
            <person name="Land M."/>
            <person name="Hauser L."/>
            <person name="Kyrpides N."/>
            <person name="Ivanova N."/>
            <person name="Ovchinnikova G."/>
            <person name="Vetriani C."/>
            <person name="Woyke T."/>
        </authorList>
    </citation>
    <scope>NUCLEOTIDE SEQUENCE [LARGE SCALE GENOMIC DNA]</scope>
    <source>
        <strain evidence="2">HB-1</strain>
        <plasmid evidence="2">pTHEAM01</plasmid>
    </source>
</reference>
<keyword evidence="2" id="KW-0614">Plasmid</keyword>
<dbReference type="RefSeq" id="WP_013524913.1">
    <property type="nucleotide sequence ID" value="NC_014917.1"/>
</dbReference>
<gene>
    <name evidence="2" type="ordered locus">Theam_1753</name>
</gene>
<protein>
    <submittedName>
        <fullName evidence="2">Uncharacterized protein</fullName>
    </submittedName>
</protein>
<proteinExistence type="predicted"/>
<keyword evidence="1" id="KW-1133">Transmembrane helix</keyword>
<keyword evidence="3" id="KW-1185">Reference proteome</keyword>
<evidence type="ECO:0000313" key="3">
    <source>
        <dbReference type="Proteomes" id="UP000006362"/>
    </source>
</evidence>
<evidence type="ECO:0000313" key="2">
    <source>
        <dbReference type="EMBL" id="ADU97709.1"/>
    </source>
</evidence>
<dbReference type="KEGG" id="tam:Theam_1753"/>
<evidence type="ECO:0000256" key="1">
    <source>
        <dbReference type="SAM" id="Phobius"/>
    </source>
</evidence>
<feature type="transmembrane region" description="Helical" evidence="1">
    <location>
        <begin position="33"/>
        <end position="53"/>
    </location>
</feature>
<dbReference type="EMBL" id="CP002445">
    <property type="protein sequence ID" value="ADU97709.1"/>
    <property type="molecule type" value="Genomic_DNA"/>
</dbReference>
<sequence>MEKKHLRELLEEIYGGQTNALERAGRLITAWKVATGVFAFAFLITLGALLWTLTHPFEISVKGLPVRGVGGFGVDVVTPKQLKEFGKNATYLLCNLNEDNLPDRFDALETISTPDWAREIKALLPDTERKFRELQMTQTCSVEDSMVEVKPLARDTFLVKVPARMHYWIKGRETQGVRYYTFVVKTCPATGENPYGFCIKEWEIKDVD</sequence>
<dbReference type="HOGENOM" id="CLU_1320357_0_0_0"/>
<name>E8T6Y8_THEA1</name>
<dbReference type="AlphaFoldDB" id="E8T6Y8"/>